<dbReference type="RefSeq" id="WP_194536770.1">
    <property type="nucleotide sequence ID" value="NZ_JACEFB010000002.1"/>
</dbReference>
<name>A0A7V8VCI2_9BACT</name>
<organism evidence="2 3">
    <name type="scientific">Thermogemmata fonticola</name>
    <dbReference type="NCBI Taxonomy" id="2755323"/>
    <lineage>
        <taxon>Bacteria</taxon>
        <taxon>Pseudomonadati</taxon>
        <taxon>Planctomycetota</taxon>
        <taxon>Planctomycetia</taxon>
        <taxon>Gemmatales</taxon>
        <taxon>Gemmataceae</taxon>
        <taxon>Thermogemmata</taxon>
    </lineage>
</organism>
<proteinExistence type="predicted"/>
<reference evidence="2 3" key="1">
    <citation type="submission" date="2020-07" db="EMBL/GenBank/DDBJ databases">
        <title>Thermogemmata thermophila gen. nov., sp. nov., a novel moderate thermophilic planctomycete from a Kamchatka hot spring.</title>
        <authorList>
            <person name="Elcheninov A.G."/>
            <person name="Podosokorskaya O.A."/>
            <person name="Kovaleva O.L."/>
            <person name="Novikov A."/>
            <person name="Bonch-Osmolovskaya E.A."/>
            <person name="Toshchakov S.V."/>
            <person name="Kublanov I.V."/>
        </authorList>
    </citation>
    <scope>NUCLEOTIDE SEQUENCE [LARGE SCALE GENOMIC DNA]</scope>
    <source>
        <strain evidence="2 3">2918</strain>
    </source>
</reference>
<dbReference type="Proteomes" id="UP000542342">
    <property type="component" value="Unassembled WGS sequence"/>
</dbReference>
<sequence length="235" mass="25734">MGVGIPYVLIICVAAVICLVPLSVYLRFVAALGQRQRATVISGVWDFAGLAAGLSGFLLFGGVLLLALLQSHFRAGMQGGFAALRAGWEQQATTWSVLAGLYILAVVVWFSLVSLARRQSWVIYNVVPGAVEECISQALSQLGIAAQRRGNVWYRDREALCEIEGFDSGCTVTLRWLHPDRTLYEEMDRILRNRASKLDIPAENGASLWLRMASSGLGVFAMTCLGLLTYALFWT</sequence>
<keyword evidence="1" id="KW-0472">Membrane</keyword>
<keyword evidence="1" id="KW-1133">Transmembrane helix</keyword>
<gene>
    <name evidence="2" type="ORF">H0921_04090</name>
</gene>
<protein>
    <submittedName>
        <fullName evidence="2">Uncharacterized protein</fullName>
    </submittedName>
</protein>
<feature type="transmembrane region" description="Helical" evidence="1">
    <location>
        <begin position="217"/>
        <end position="234"/>
    </location>
</feature>
<dbReference type="AlphaFoldDB" id="A0A7V8VCI2"/>
<accession>A0A7V8VCI2</accession>
<keyword evidence="1" id="KW-0812">Transmembrane</keyword>
<feature type="transmembrane region" description="Helical" evidence="1">
    <location>
        <begin position="47"/>
        <end position="73"/>
    </location>
</feature>
<comment type="caution">
    <text evidence="2">The sequence shown here is derived from an EMBL/GenBank/DDBJ whole genome shotgun (WGS) entry which is preliminary data.</text>
</comment>
<evidence type="ECO:0000313" key="3">
    <source>
        <dbReference type="Proteomes" id="UP000542342"/>
    </source>
</evidence>
<evidence type="ECO:0000256" key="1">
    <source>
        <dbReference type="SAM" id="Phobius"/>
    </source>
</evidence>
<feature type="transmembrane region" description="Helical" evidence="1">
    <location>
        <begin position="93"/>
        <end position="115"/>
    </location>
</feature>
<dbReference type="EMBL" id="JACEFB010000002">
    <property type="protein sequence ID" value="MBA2225340.1"/>
    <property type="molecule type" value="Genomic_DNA"/>
</dbReference>
<feature type="transmembrane region" description="Helical" evidence="1">
    <location>
        <begin position="6"/>
        <end position="26"/>
    </location>
</feature>
<evidence type="ECO:0000313" key="2">
    <source>
        <dbReference type="EMBL" id="MBA2225340.1"/>
    </source>
</evidence>
<keyword evidence="3" id="KW-1185">Reference proteome</keyword>